<protein>
    <submittedName>
        <fullName evidence="4">Short-chain dehydrogenase</fullName>
    </submittedName>
</protein>
<accession>A0A316TE13</accession>
<dbReference type="GO" id="GO:0016491">
    <property type="term" value="F:oxidoreductase activity"/>
    <property type="evidence" value="ECO:0007669"/>
    <property type="project" value="UniProtKB-KW"/>
</dbReference>
<comment type="similarity">
    <text evidence="1 3">Belongs to the short-chain dehydrogenases/reductases (SDR) family.</text>
</comment>
<dbReference type="AlphaFoldDB" id="A0A316TE13"/>
<evidence type="ECO:0000313" key="5">
    <source>
        <dbReference type="Proteomes" id="UP000245507"/>
    </source>
</evidence>
<name>A0A316TE13_9ACTN</name>
<evidence type="ECO:0000256" key="2">
    <source>
        <dbReference type="ARBA" id="ARBA00023002"/>
    </source>
</evidence>
<dbReference type="Pfam" id="PF00106">
    <property type="entry name" value="adh_short"/>
    <property type="match status" value="1"/>
</dbReference>
<evidence type="ECO:0000313" key="4">
    <source>
        <dbReference type="EMBL" id="PWN01485.1"/>
    </source>
</evidence>
<reference evidence="4 5" key="1">
    <citation type="submission" date="2018-05" db="EMBL/GenBank/DDBJ databases">
        <title>Nocardioides silvaticus genome.</title>
        <authorList>
            <person name="Li C."/>
            <person name="Wang G."/>
        </authorList>
    </citation>
    <scope>NUCLEOTIDE SEQUENCE [LARGE SCALE GENOMIC DNA]</scope>
    <source>
        <strain evidence="4 5">CCTCC AB 2018079</strain>
    </source>
</reference>
<dbReference type="OrthoDB" id="9810734at2"/>
<dbReference type="InterPro" id="IPR036291">
    <property type="entry name" value="NAD(P)-bd_dom_sf"/>
</dbReference>
<dbReference type="EMBL" id="QGDD01000009">
    <property type="protein sequence ID" value="PWN01485.1"/>
    <property type="molecule type" value="Genomic_DNA"/>
</dbReference>
<dbReference type="PIRSF" id="PIRSF000126">
    <property type="entry name" value="11-beta-HSD1"/>
    <property type="match status" value="1"/>
</dbReference>
<evidence type="ECO:0000256" key="1">
    <source>
        <dbReference type="ARBA" id="ARBA00006484"/>
    </source>
</evidence>
<gene>
    <name evidence="4" type="ORF">DJ010_18215</name>
</gene>
<evidence type="ECO:0000256" key="3">
    <source>
        <dbReference type="RuleBase" id="RU000363"/>
    </source>
</evidence>
<dbReference type="PRINTS" id="PR00081">
    <property type="entry name" value="GDHRDH"/>
</dbReference>
<dbReference type="SUPFAM" id="SSF51735">
    <property type="entry name" value="NAD(P)-binding Rossmann-fold domains"/>
    <property type="match status" value="1"/>
</dbReference>
<keyword evidence="2" id="KW-0560">Oxidoreductase</keyword>
<dbReference type="PANTHER" id="PTHR44196:SF2">
    <property type="entry name" value="SHORT-CHAIN DEHYDROGENASE-RELATED"/>
    <property type="match status" value="1"/>
</dbReference>
<dbReference type="InterPro" id="IPR002347">
    <property type="entry name" value="SDR_fam"/>
</dbReference>
<dbReference type="GO" id="GO:0016020">
    <property type="term" value="C:membrane"/>
    <property type="evidence" value="ECO:0007669"/>
    <property type="project" value="TreeGrafter"/>
</dbReference>
<comment type="caution">
    <text evidence="4">The sequence shown here is derived from an EMBL/GenBank/DDBJ whole genome shotgun (WGS) entry which is preliminary data.</text>
</comment>
<dbReference type="Gene3D" id="3.40.50.720">
    <property type="entry name" value="NAD(P)-binding Rossmann-like Domain"/>
    <property type="match status" value="1"/>
</dbReference>
<dbReference type="RefSeq" id="WP_109696398.1">
    <property type="nucleotide sequence ID" value="NZ_QGDD01000009.1"/>
</dbReference>
<organism evidence="4 5">
    <name type="scientific">Nocardioides silvaticus</name>
    <dbReference type="NCBI Taxonomy" id="2201891"/>
    <lineage>
        <taxon>Bacteria</taxon>
        <taxon>Bacillati</taxon>
        <taxon>Actinomycetota</taxon>
        <taxon>Actinomycetes</taxon>
        <taxon>Propionibacteriales</taxon>
        <taxon>Nocardioidaceae</taxon>
        <taxon>Nocardioides</taxon>
    </lineage>
</organism>
<keyword evidence="5" id="KW-1185">Reference proteome</keyword>
<dbReference type="PANTHER" id="PTHR44196">
    <property type="entry name" value="DEHYDROGENASE/REDUCTASE SDR FAMILY MEMBER 7B"/>
    <property type="match status" value="1"/>
</dbReference>
<sequence length="253" mass="27074">MSTSLVTGATAGIGHEFARQLAARGDDLVLVARDTARLEEVAAELASSYGVATEVLTADLTDPAQLADVEARLADRERPVDLLVNNAGFGLKNGFLDNDIDTEQAQQDVLVRAVLRLSHAALGGMVARGRGGVINVSSVAAFLPRGTYSAAKAWVNSFSAWAHNEYGDRGVTVMALCPGFVKTEFHERLGVDRDASAPRALWLEPDRLVRDALADFDSGKAMSIPSKRYKAIVTTTRVIPGPVLQKFQGLGRK</sequence>
<proteinExistence type="inferred from homology"/>
<dbReference type="PRINTS" id="PR00080">
    <property type="entry name" value="SDRFAMILY"/>
</dbReference>
<dbReference type="Proteomes" id="UP000245507">
    <property type="component" value="Unassembled WGS sequence"/>
</dbReference>